<accession>A0A2R6W8W0</accession>
<proteinExistence type="predicted"/>
<protein>
    <submittedName>
        <fullName evidence="2">Uncharacterized protein</fullName>
    </submittedName>
</protein>
<dbReference type="PANTHER" id="PTHR34958:SF1">
    <property type="entry name" value="ARMADILLO-LIKE HELICAL DOMAIN-CONTAINING PROTEIN"/>
    <property type="match status" value="1"/>
</dbReference>
<dbReference type="OMA" id="MAVQVQE"/>
<dbReference type="InterPro" id="IPR016024">
    <property type="entry name" value="ARM-type_fold"/>
</dbReference>
<feature type="region of interest" description="Disordered" evidence="1">
    <location>
        <begin position="982"/>
        <end position="1007"/>
    </location>
</feature>
<dbReference type="PANTHER" id="PTHR34958">
    <property type="entry name" value="CONDITIONAL LOSS-OF-GROWTH 1"/>
    <property type="match status" value="1"/>
</dbReference>
<feature type="region of interest" description="Disordered" evidence="1">
    <location>
        <begin position="287"/>
        <end position="311"/>
    </location>
</feature>
<evidence type="ECO:0000256" key="1">
    <source>
        <dbReference type="SAM" id="MobiDB-lite"/>
    </source>
</evidence>
<feature type="region of interest" description="Disordered" evidence="1">
    <location>
        <begin position="1"/>
        <end position="30"/>
    </location>
</feature>
<reference evidence="3" key="1">
    <citation type="journal article" date="2017" name="Cell">
        <title>Insights into land plant evolution garnered from the Marchantia polymorpha genome.</title>
        <authorList>
            <person name="Bowman J.L."/>
            <person name="Kohchi T."/>
            <person name="Yamato K.T."/>
            <person name="Jenkins J."/>
            <person name="Shu S."/>
            <person name="Ishizaki K."/>
            <person name="Yamaoka S."/>
            <person name="Nishihama R."/>
            <person name="Nakamura Y."/>
            <person name="Berger F."/>
            <person name="Adam C."/>
            <person name="Aki S.S."/>
            <person name="Althoff F."/>
            <person name="Araki T."/>
            <person name="Arteaga-Vazquez M.A."/>
            <person name="Balasubrmanian S."/>
            <person name="Barry K."/>
            <person name="Bauer D."/>
            <person name="Boehm C.R."/>
            <person name="Briginshaw L."/>
            <person name="Caballero-Perez J."/>
            <person name="Catarino B."/>
            <person name="Chen F."/>
            <person name="Chiyoda S."/>
            <person name="Chovatia M."/>
            <person name="Davies K.M."/>
            <person name="Delmans M."/>
            <person name="Demura T."/>
            <person name="Dierschke T."/>
            <person name="Dolan L."/>
            <person name="Dorantes-Acosta A.E."/>
            <person name="Eklund D.M."/>
            <person name="Florent S.N."/>
            <person name="Flores-Sandoval E."/>
            <person name="Fujiyama A."/>
            <person name="Fukuzawa H."/>
            <person name="Galik B."/>
            <person name="Grimanelli D."/>
            <person name="Grimwood J."/>
            <person name="Grossniklaus U."/>
            <person name="Hamada T."/>
            <person name="Haseloff J."/>
            <person name="Hetherington A.J."/>
            <person name="Higo A."/>
            <person name="Hirakawa Y."/>
            <person name="Hundley H.N."/>
            <person name="Ikeda Y."/>
            <person name="Inoue K."/>
            <person name="Inoue S.I."/>
            <person name="Ishida S."/>
            <person name="Jia Q."/>
            <person name="Kakita M."/>
            <person name="Kanazawa T."/>
            <person name="Kawai Y."/>
            <person name="Kawashima T."/>
            <person name="Kennedy M."/>
            <person name="Kinose K."/>
            <person name="Kinoshita T."/>
            <person name="Kohara Y."/>
            <person name="Koide E."/>
            <person name="Komatsu K."/>
            <person name="Kopischke S."/>
            <person name="Kubo M."/>
            <person name="Kyozuka J."/>
            <person name="Lagercrantz U."/>
            <person name="Lin S.S."/>
            <person name="Lindquist E."/>
            <person name="Lipzen A.M."/>
            <person name="Lu C.W."/>
            <person name="De Luna E."/>
            <person name="Martienssen R.A."/>
            <person name="Minamino N."/>
            <person name="Mizutani M."/>
            <person name="Mizutani M."/>
            <person name="Mochizuki N."/>
            <person name="Monte I."/>
            <person name="Mosher R."/>
            <person name="Nagasaki H."/>
            <person name="Nakagami H."/>
            <person name="Naramoto S."/>
            <person name="Nishitani K."/>
            <person name="Ohtani M."/>
            <person name="Okamoto T."/>
            <person name="Okumura M."/>
            <person name="Phillips J."/>
            <person name="Pollak B."/>
            <person name="Reinders A."/>
            <person name="Rovekamp M."/>
            <person name="Sano R."/>
            <person name="Sawa S."/>
            <person name="Schmid M.W."/>
            <person name="Shirakawa M."/>
            <person name="Solano R."/>
            <person name="Spunde A."/>
            <person name="Suetsugu N."/>
            <person name="Sugano S."/>
            <person name="Sugiyama A."/>
            <person name="Sun R."/>
            <person name="Suzuki Y."/>
            <person name="Takenaka M."/>
            <person name="Takezawa D."/>
            <person name="Tomogane H."/>
            <person name="Tsuzuki M."/>
            <person name="Ueda T."/>
            <person name="Umeda M."/>
            <person name="Ward J.M."/>
            <person name="Watanabe Y."/>
            <person name="Yazaki K."/>
            <person name="Yokoyama R."/>
            <person name="Yoshitake Y."/>
            <person name="Yotsui I."/>
            <person name="Zachgo S."/>
            <person name="Schmutz J."/>
        </authorList>
    </citation>
    <scope>NUCLEOTIDE SEQUENCE [LARGE SCALE GENOMIC DNA]</scope>
    <source>
        <strain evidence="3">Tak-1</strain>
    </source>
</reference>
<organism evidence="2 3">
    <name type="scientific">Marchantia polymorpha</name>
    <name type="common">Common liverwort</name>
    <name type="synonym">Marchantia aquatica</name>
    <dbReference type="NCBI Taxonomy" id="3197"/>
    <lineage>
        <taxon>Eukaryota</taxon>
        <taxon>Viridiplantae</taxon>
        <taxon>Streptophyta</taxon>
        <taxon>Embryophyta</taxon>
        <taxon>Marchantiophyta</taxon>
        <taxon>Marchantiopsida</taxon>
        <taxon>Marchantiidae</taxon>
        <taxon>Marchantiales</taxon>
        <taxon>Marchantiaceae</taxon>
        <taxon>Marchantia</taxon>
    </lineage>
</organism>
<dbReference type="EMBL" id="KZ772798">
    <property type="protein sequence ID" value="PTQ30294.1"/>
    <property type="molecule type" value="Genomic_DNA"/>
</dbReference>
<feature type="compositionally biased region" description="Basic and acidic residues" evidence="1">
    <location>
        <begin position="629"/>
        <end position="653"/>
    </location>
</feature>
<dbReference type="OrthoDB" id="1905883at2759"/>
<name>A0A2R6W8W0_MARPO</name>
<evidence type="ECO:0000313" key="2">
    <source>
        <dbReference type="EMBL" id="PTQ30294.1"/>
    </source>
</evidence>
<feature type="compositionally biased region" description="Low complexity" evidence="1">
    <location>
        <begin position="287"/>
        <end position="298"/>
    </location>
</feature>
<feature type="region of interest" description="Disordered" evidence="1">
    <location>
        <begin position="224"/>
        <end position="249"/>
    </location>
</feature>
<dbReference type="Gramene" id="Mp4g19820.1">
    <property type="protein sequence ID" value="Mp4g19820.1.cds"/>
    <property type="gene ID" value="Mp4g19820"/>
</dbReference>
<evidence type="ECO:0000313" key="3">
    <source>
        <dbReference type="Proteomes" id="UP000244005"/>
    </source>
</evidence>
<feature type="compositionally biased region" description="Gly residues" evidence="1">
    <location>
        <begin position="1"/>
        <end position="28"/>
    </location>
</feature>
<feature type="compositionally biased region" description="Low complexity" evidence="1">
    <location>
        <begin position="235"/>
        <end position="249"/>
    </location>
</feature>
<feature type="region of interest" description="Disordered" evidence="1">
    <location>
        <begin position="591"/>
        <end position="654"/>
    </location>
</feature>
<sequence>MVQEGGRGGSGGAGEGSTVSAGGGGGGAAAAAAAGMMRGDAPGVGRMGDGGVGGGGVSGAGGVSFGGALGVGFGGALGGGGLGNGGGQERGGAAGISRISQLGGHTRQRPQQRKHPEPLRRAVANCLSASYNATASAFTSEAVRTLQDYLANSSTMDSAYIVLLDHALAERDRSPPVITKCVSLLKRYLFRYVPRPATLQQIDAFCGGLIAECQAAGNIAGKRTTPWVPPVNEHGPSSSQGTPPSPSATSLPFASDALVKSLVYVRALVARNLPRLSFHSSNNMPSLAKPLKPALPSPRTRPFTSPYDRGLKRAVPDDREAVKSAAMCISGLEEIDEEDVDYIAVDVMKWRWLGGKGQPSWAPSPVMMDSGGIARPHVERMQNLAEQGASALMLKSIQQKETDAKARPGGRPLNSLEGIAEQILLPSTVTAVTDRLAVRSHLRAVAAAKRYKPHISQRWEGDVPPSTLRRRARPLFQYRHYSEQQPLRLSDAEMEEVISAVCSETSGSSGNTLALVPLPNNQGGKLAPEAADVAASVLIKLLIDMYISDPQTAAPLTLSMLQGMLTSQSASVRIRAFDLTLNLGVHAHLLEPMQSEDQSTPDEVPSSDAPSMENGSFSSFGSLPGGNRTGDRHRMNKINRDTSSERFLEKPERGTPPAVGRFEAWLLDLLCEMLLLLVQTEEADEGVWAAALSCLLYLVCDRGRIQRRRLDGVDIRALKALLEISWEYGWADEVHCRLIRIACNLLYRLPADETLTSKPSLDLDQIEILGGIETICAEFARAKTLEAKRNLFAVLFDFVLYDLEDESTSNQMLFPGTEEIQAVATALCLAEAPECYALAFKQGLPGVGEALSKSITTAMARDVTSGRLNAQLLENVVGALDKLAAAYAHPEDEFMELLPVTMTSEGLNNDSSRTGPAENTLDSTLVAKAWSTLESLLHSSRPCYRCNGYVWLLELLSAEMARGSSKSSKLNTNALQRQLGLLGNLEKPAADDETPESENTEKQKQTPTISSAVRLMCGLLKSKRPSIRRGFVVILERVLLQCQRYGCDLELNLSTVADGEVPKPEGVKSMGPQDRALAMLGLMNGALWQAISANDTDRVNILQMCNMMFSQLCVSWPLASNASNRSLSTSGRVDSSLLDNYGSQRQGGADGMPGIRSTNSPCSVGSRSCSVASMLLNGQAAAPKLLVANMPTALLYWPLMQLAGAATEDVTLGVAVGSRGGGNVPGGACDVRAALLLILIGKCTAYQVALEEVGGEEFFRSLLDDIDARVAYYTSAFLLKRMMTEEPEKYQRMLHNLVFKAQQSNNEKILENPYLQMRGILQLSSECDSPSFQLDS</sequence>
<keyword evidence="3" id="KW-1185">Reference proteome</keyword>
<dbReference type="Proteomes" id="UP000244005">
    <property type="component" value="Unassembled WGS sequence"/>
</dbReference>
<gene>
    <name evidence="2" type="ORF">MARPO_0126s0012</name>
</gene>
<dbReference type="SUPFAM" id="SSF48371">
    <property type="entry name" value="ARM repeat"/>
    <property type="match status" value="1"/>
</dbReference>